<dbReference type="Proteomes" id="UP000279841">
    <property type="component" value="Chromosome"/>
</dbReference>
<feature type="domain" description="GGDEF" evidence="3">
    <location>
        <begin position="143"/>
        <end position="277"/>
    </location>
</feature>
<organism evidence="5 6">
    <name type="scientific">Thermus thermophilus</name>
    <dbReference type="NCBI Taxonomy" id="274"/>
    <lineage>
        <taxon>Bacteria</taxon>
        <taxon>Thermotogati</taxon>
        <taxon>Deinococcota</taxon>
        <taxon>Deinococci</taxon>
        <taxon>Thermales</taxon>
        <taxon>Thermaceae</taxon>
        <taxon>Thermus</taxon>
    </lineage>
</organism>
<feature type="region of interest" description="Disordered" evidence="2">
    <location>
        <begin position="265"/>
        <end position="322"/>
    </location>
</feature>
<dbReference type="InterPro" id="IPR000644">
    <property type="entry name" value="CBS_dom"/>
</dbReference>
<accession>A0A3P4ATC6</accession>
<dbReference type="EMBL" id="LR027517">
    <property type="protein sequence ID" value="VCU53674.1"/>
    <property type="molecule type" value="Genomic_DNA"/>
</dbReference>
<protein>
    <submittedName>
        <fullName evidence="5">Diguanylate cyclase VdcA</fullName>
    </submittedName>
</protein>
<dbReference type="Gene3D" id="3.10.580.10">
    <property type="entry name" value="CBS-domain"/>
    <property type="match status" value="1"/>
</dbReference>
<evidence type="ECO:0000259" key="3">
    <source>
        <dbReference type="PROSITE" id="PS50887"/>
    </source>
</evidence>
<dbReference type="Pfam" id="PF00990">
    <property type="entry name" value="GGDEF"/>
    <property type="match status" value="1"/>
</dbReference>
<dbReference type="InterPro" id="IPR043128">
    <property type="entry name" value="Rev_trsase/Diguanyl_cyclase"/>
</dbReference>
<dbReference type="InterPro" id="IPR046342">
    <property type="entry name" value="CBS_dom_sf"/>
</dbReference>
<sequence>MLRVAEAMVPDPFRVGPWTSVREAARLMAQRRVGSLVVVEDGQVLGVVTSRDLRGAHPNRLVVDVLKGSPVTIPPEASLLEAKALMEARGLERLLVVREGKLLGILTKSALAFALGQHFDPLTGLPQADLLRHHLESLLAQGKDPTLLFVDLDDFGRLNKENGHPFGDRVLKTLGQRLKSFAQDLGGEAYRYGGDEFALVFPHPRQVLLPALPSLLRPLEVEGKRVGFSVGVAGGRRRQGRVPANPSATADDLLKLASLASTHAKRQGSGWAPAEALKAEEGAPEGVSSPKEPQSAGKGNPRAARGGGGRRSGGRGSGPSGP</sequence>
<dbReference type="SUPFAM" id="SSF54631">
    <property type="entry name" value="CBS-domain pair"/>
    <property type="match status" value="1"/>
</dbReference>
<dbReference type="SMART" id="SM00267">
    <property type="entry name" value="GGDEF"/>
    <property type="match status" value="1"/>
</dbReference>
<dbReference type="PANTHER" id="PTHR44757:SF2">
    <property type="entry name" value="BIOFILM ARCHITECTURE MAINTENANCE PROTEIN MBAA"/>
    <property type="match status" value="1"/>
</dbReference>
<evidence type="ECO:0000256" key="2">
    <source>
        <dbReference type="SAM" id="MobiDB-lite"/>
    </source>
</evidence>
<evidence type="ECO:0000256" key="1">
    <source>
        <dbReference type="PROSITE-ProRule" id="PRU00703"/>
    </source>
</evidence>
<name>A0A3P4ATC6_THETH</name>
<feature type="compositionally biased region" description="Gly residues" evidence="2">
    <location>
        <begin position="305"/>
        <end position="322"/>
    </location>
</feature>
<dbReference type="CDD" id="cd01949">
    <property type="entry name" value="GGDEF"/>
    <property type="match status" value="1"/>
</dbReference>
<dbReference type="InterPro" id="IPR000160">
    <property type="entry name" value="GGDEF_dom"/>
</dbReference>
<dbReference type="PROSITE" id="PS50887">
    <property type="entry name" value="GGDEF"/>
    <property type="match status" value="1"/>
</dbReference>
<evidence type="ECO:0000313" key="6">
    <source>
        <dbReference type="Proteomes" id="UP000279841"/>
    </source>
</evidence>
<dbReference type="InterPro" id="IPR052155">
    <property type="entry name" value="Biofilm_reg_signaling"/>
</dbReference>
<dbReference type="NCBIfam" id="TIGR00254">
    <property type="entry name" value="GGDEF"/>
    <property type="match status" value="1"/>
</dbReference>
<dbReference type="Gene3D" id="3.30.70.270">
    <property type="match status" value="1"/>
</dbReference>
<reference evidence="5 6" key="1">
    <citation type="submission" date="2018-10" db="EMBL/GenBank/DDBJ databases">
        <authorList>
            <person name="Peiro R."/>
            <person name="Begona"/>
            <person name="Cbmso G."/>
            <person name="Lopez M."/>
            <person name="Gonzalez S."/>
            <person name="Sacristan E."/>
            <person name="Castillo E."/>
        </authorList>
    </citation>
    <scope>NUCLEOTIDE SEQUENCE [LARGE SCALE GENOMIC DNA]</scope>
    <source>
        <strain evidence="5">TTHNAR1</strain>
    </source>
</reference>
<evidence type="ECO:0000259" key="4">
    <source>
        <dbReference type="PROSITE" id="PS51371"/>
    </source>
</evidence>
<keyword evidence="1" id="KW-0129">CBS domain</keyword>
<dbReference type="AlphaFoldDB" id="A0A3P4ATC6"/>
<dbReference type="PANTHER" id="PTHR44757">
    <property type="entry name" value="DIGUANYLATE CYCLASE DGCP"/>
    <property type="match status" value="1"/>
</dbReference>
<feature type="domain" description="CBS" evidence="4">
    <location>
        <begin position="8"/>
        <end position="65"/>
    </location>
</feature>
<dbReference type="Pfam" id="PF00571">
    <property type="entry name" value="CBS"/>
    <property type="match status" value="2"/>
</dbReference>
<dbReference type="InterPro" id="IPR029787">
    <property type="entry name" value="Nucleotide_cyclase"/>
</dbReference>
<dbReference type="PROSITE" id="PS51371">
    <property type="entry name" value="CBS"/>
    <property type="match status" value="2"/>
</dbReference>
<evidence type="ECO:0000313" key="5">
    <source>
        <dbReference type="EMBL" id="VCU53674.1"/>
    </source>
</evidence>
<dbReference type="SUPFAM" id="SSF55073">
    <property type="entry name" value="Nucleotide cyclase"/>
    <property type="match status" value="1"/>
</dbReference>
<dbReference type="SMART" id="SM00116">
    <property type="entry name" value="CBS"/>
    <property type="match status" value="2"/>
</dbReference>
<feature type="domain" description="CBS" evidence="4">
    <location>
        <begin position="66"/>
        <end position="122"/>
    </location>
</feature>
<proteinExistence type="predicted"/>
<gene>
    <name evidence="5" type="primary">vdcA_1</name>
    <name evidence="5" type="ORF">TTHN1_01456</name>
</gene>